<dbReference type="EMBL" id="CP002156">
    <property type="protein sequence ID" value="ADM08348.1"/>
    <property type="molecule type" value="Genomic_DNA"/>
</dbReference>
<sequence>MNGVANLALERETRVGTIAFIDLKAQQKLIRERIEKRLLDVLDHGRYIAGPEIDELEKTLADKVGVQHCIACSSGTDALLIPMMGLKLQPTDAVFIPAFTYNATANAVLVAGGRPVFVDIDPSTLNMCPNDLDRRIDEAKQAGLTPRVVCPVDLFGAPADYMTIGTIAASHGLTLFADGAQSFGGKHQGSWVGAIASVTGCSFFPGKSLGAYGDGGATFTDDDEMAELCRSIRWHGTDNDRAISVRVGINGRMASLQAAVLLEKEAIFWDELKRRHEIAAIYASDLDGFATPQEIPPGIESGYGYYTIRTVQRDAIREAMTKIGVPTAIYYKTPLHKMPAFAHLAPEGGLPGCEAAAGQVLSLPMHPYLTDDQAHFVCDAFKAAKKEVCGG</sequence>
<dbReference type="Gene3D" id="3.90.1150.10">
    <property type="entry name" value="Aspartate Aminotransferase, domain 1"/>
    <property type="match status" value="1"/>
</dbReference>
<dbReference type="RefSeq" id="WP_013299322.1">
    <property type="nucleotide sequence ID" value="NC_014414.1"/>
</dbReference>
<dbReference type="HOGENOM" id="CLU_033332_6_1_5"/>
<dbReference type="Pfam" id="PF01041">
    <property type="entry name" value="DegT_DnrJ_EryC1"/>
    <property type="match status" value="1"/>
</dbReference>
<protein>
    <submittedName>
        <fullName evidence="2">DegT/DnrJ/EryC1/StrS family protein</fullName>
    </submittedName>
</protein>
<keyword evidence="1" id="KW-0663">Pyridoxal phosphate</keyword>
<dbReference type="PIRSF" id="PIRSF000390">
    <property type="entry name" value="PLP_StrS"/>
    <property type="match status" value="1"/>
</dbReference>
<dbReference type="InterPro" id="IPR000653">
    <property type="entry name" value="DegT/StrS_aminotransferase"/>
</dbReference>
<dbReference type="Gene3D" id="3.40.640.10">
    <property type="entry name" value="Type I PLP-dependent aspartate aminotransferase-like (Major domain)"/>
    <property type="match status" value="1"/>
</dbReference>
<dbReference type="Proteomes" id="UP000001302">
    <property type="component" value="Chromosome"/>
</dbReference>
<dbReference type="GO" id="GO:0000271">
    <property type="term" value="P:polysaccharide biosynthetic process"/>
    <property type="evidence" value="ECO:0007669"/>
    <property type="project" value="TreeGrafter"/>
</dbReference>
<evidence type="ECO:0000256" key="1">
    <source>
        <dbReference type="RuleBase" id="RU004508"/>
    </source>
</evidence>
<dbReference type="KEGG" id="pbr:PB2503_01347"/>
<reference evidence="3" key="1">
    <citation type="submission" date="2010-08" db="EMBL/GenBank/DDBJ databases">
        <title>Genome sequence of Parvularcula bermudensis HTCC2503.</title>
        <authorList>
            <person name="Kang D.-M."/>
            <person name="Oh H.-M."/>
            <person name="Cho J.-C."/>
        </authorList>
    </citation>
    <scope>NUCLEOTIDE SEQUENCE [LARGE SCALE GENOMIC DNA]</scope>
    <source>
        <strain evidence="3">ATCC BAA-594 / HTCC2503 / KCTC 12087</strain>
    </source>
</reference>
<dbReference type="InterPro" id="IPR015422">
    <property type="entry name" value="PyrdxlP-dep_Trfase_small"/>
</dbReference>
<dbReference type="eggNOG" id="COG0399">
    <property type="taxonomic scope" value="Bacteria"/>
</dbReference>
<dbReference type="InterPro" id="IPR015421">
    <property type="entry name" value="PyrdxlP-dep_Trfase_major"/>
</dbReference>
<evidence type="ECO:0000313" key="3">
    <source>
        <dbReference type="Proteomes" id="UP000001302"/>
    </source>
</evidence>
<dbReference type="AlphaFoldDB" id="E0TBH3"/>
<dbReference type="PANTHER" id="PTHR30244:SF42">
    <property type="entry name" value="UDP-2-ACETAMIDO-2-DEOXY-3-OXO-D-GLUCURONATE AMINOTRANSFERASE"/>
    <property type="match status" value="1"/>
</dbReference>
<reference evidence="2 3" key="2">
    <citation type="journal article" date="2011" name="J. Bacteriol.">
        <title>Complete genome sequence of strain HTCC2503T of Parvularcula bermudensis, the type species of the order "Parvularculales" in the class Alphaproteobacteria.</title>
        <authorList>
            <person name="Oh H.M."/>
            <person name="Kang I."/>
            <person name="Vergin K.L."/>
            <person name="Kang D."/>
            <person name="Rhee K.H."/>
            <person name="Giovannoni S.J."/>
            <person name="Cho J.C."/>
        </authorList>
    </citation>
    <scope>NUCLEOTIDE SEQUENCE [LARGE SCALE GENOMIC DNA]</scope>
    <source>
        <strain evidence="3">ATCC BAA-594 / HTCC2503 / KCTC 12087</strain>
    </source>
</reference>
<dbReference type="GO" id="GO:0008483">
    <property type="term" value="F:transaminase activity"/>
    <property type="evidence" value="ECO:0007669"/>
    <property type="project" value="TreeGrafter"/>
</dbReference>
<dbReference type="InterPro" id="IPR015424">
    <property type="entry name" value="PyrdxlP-dep_Trfase"/>
</dbReference>
<dbReference type="SUPFAM" id="SSF53383">
    <property type="entry name" value="PLP-dependent transferases"/>
    <property type="match status" value="1"/>
</dbReference>
<dbReference type="CDD" id="cd00616">
    <property type="entry name" value="AHBA_syn"/>
    <property type="match status" value="1"/>
</dbReference>
<dbReference type="STRING" id="314260.PB2503_01347"/>
<dbReference type="GO" id="GO:0030170">
    <property type="term" value="F:pyridoxal phosphate binding"/>
    <property type="evidence" value="ECO:0007669"/>
    <property type="project" value="TreeGrafter"/>
</dbReference>
<proteinExistence type="inferred from homology"/>
<gene>
    <name evidence="2" type="ordered locus">PB2503_01347</name>
</gene>
<organism evidence="2 3">
    <name type="scientific">Parvularcula bermudensis (strain ATCC BAA-594 / HTCC2503 / KCTC 12087)</name>
    <dbReference type="NCBI Taxonomy" id="314260"/>
    <lineage>
        <taxon>Bacteria</taxon>
        <taxon>Pseudomonadati</taxon>
        <taxon>Pseudomonadota</taxon>
        <taxon>Alphaproteobacteria</taxon>
        <taxon>Parvularculales</taxon>
        <taxon>Parvularculaceae</taxon>
        <taxon>Parvularcula</taxon>
    </lineage>
</organism>
<dbReference type="PANTHER" id="PTHR30244">
    <property type="entry name" value="TRANSAMINASE"/>
    <property type="match status" value="1"/>
</dbReference>
<keyword evidence="3" id="KW-1185">Reference proteome</keyword>
<accession>E0TBH3</accession>
<comment type="similarity">
    <text evidence="1">Belongs to the DegT/DnrJ/EryC1 family.</text>
</comment>
<evidence type="ECO:0000313" key="2">
    <source>
        <dbReference type="EMBL" id="ADM08348.1"/>
    </source>
</evidence>
<name>E0TBH3_PARBH</name>
<dbReference type="OrthoDB" id="9768668at2"/>